<feature type="compositionally biased region" description="Low complexity" evidence="11">
    <location>
        <begin position="260"/>
        <end position="275"/>
    </location>
</feature>
<evidence type="ECO:0000256" key="6">
    <source>
        <dbReference type="ARBA" id="ARBA00023002"/>
    </source>
</evidence>
<keyword evidence="2" id="KW-0285">Flavoprotein</keyword>
<keyword evidence="12" id="KW-0472">Membrane</keyword>
<dbReference type="Pfam" id="PF00970">
    <property type="entry name" value="FAD_binding_6"/>
    <property type="match status" value="1"/>
</dbReference>
<accession>A0A401J2H7</accession>
<evidence type="ECO:0000256" key="3">
    <source>
        <dbReference type="ARBA" id="ARBA00022714"/>
    </source>
</evidence>
<dbReference type="CDD" id="cd00207">
    <property type="entry name" value="fer2"/>
    <property type="match status" value="1"/>
</dbReference>
<dbReference type="SUPFAM" id="SSF52343">
    <property type="entry name" value="Ferredoxin reductase-like, C-terminal NADP-linked domain"/>
    <property type="match status" value="1"/>
</dbReference>
<evidence type="ECO:0000256" key="11">
    <source>
        <dbReference type="SAM" id="MobiDB-lite"/>
    </source>
</evidence>
<dbReference type="InterPro" id="IPR036010">
    <property type="entry name" value="2Fe-2S_ferredoxin-like_sf"/>
</dbReference>
<dbReference type="InterPro" id="IPR001041">
    <property type="entry name" value="2Fe-2S_ferredoxin-type"/>
</dbReference>
<comment type="cofactor">
    <cofactor evidence="9">
        <name>[2Fe-2S] cluster</name>
        <dbReference type="ChEBI" id="CHEBI:190135"/>
    </cofactor>
</comment>
<keyword evidence="12" id="KW-0812">Transmembrane</keyword>
<feature type="domain" description="FAD-binding FR-type" evidence="15">
    <location>
        <begin position="305"/>
        <end position="410"/>
    </location>
</feature>
<comment type="cofactor">
    <cofactor evidence="1">
        <name>FAD</name>
        <dbReference type="ChEBI" id="CHEBI:57692"/>
    </cofactor>
</comment>
<dbReference type="Pfam" id="PF00175">
    <property type="entry name" value="NAD_binding_1"/>
    <property type="match status" value="1"/>
</dbReference>
<evidence type="ECO:0000256" key="10">
    <source>
        <dbReference type="ARBA" id="ARBA00061434"/>
    </source>
</evidence>
<dbReference type="Gene3D" id="3.40.50.80">
    <property type="entry name" value="Nucleotide-binding domain of ferredoxin-NADP reductase (FNR) module"/>
    <property type="match status" value="1"/>
</dbReference>
<name>A0A401J2H7_SPHXE</name>
<dbReference type="Gene3D" id="3.10.20.30">
    <property type="match status" value="1"/>
</dbReference>
<keyword evidence="4" id="KW-0479">Metal-binding</keyword>
<dbReference type="GO" id="GO:0016491">
    <property type="term" value="F:oxidoreductase activity"/>
    <property type="evidence" value="ECO:0007669"/>
    <property type="project" value="UniProtKB-KW"/>
</dbReference>
<comment type="similarity">
    <text evidence="10">In the N-terminal section; belongs to the FAD-binding oxidoreductase type 6 family.</text>
</comment>
<feature type="region of interest" description="Disordered" evidence="11">
    <location>
        <begin position="260"/>
        <end position="300"/>
    </location>
</feature>
<evidence type="ECO:0000259" key="15">
    <source>
        <dbReference type="PROSITE" id="PS51384"/>
    </source>
</evidence>
<dbReference type="InterPro" id="IPR050415">
    <property type="entry name" value="MRET"/>
</dbReference>
<dbReference type="InterPro" id="IPR017927">
    <property type="entry name" value="FAD-bd_FR_type"/>
</dbReference>
<keyword evidence="3" id="KW-0001">2Fe-2S</keyword>
<gene>
    <name evidence="16" type="ORF">MBESOW_P2094</name>
</gene>
<evidence type="ECO:0000256" key="1">
    <source>
        <dbReference type="ARBA" id="ARBA00001974"/>
    </source>
</evidence>
<dbReference type="PRINTS" id="PR00410">
    <property type="entry name" value="PHEHYDRXLASE"/>
</dbReference>
<dbReference type="PANTHER" id="PTHR47354:SF6">
    <property type="entry name" value="NADH OXIDOREDUCTASE HCR"/>
    <property type="match status" value="1"/>
</dbReference>
<feature type="signal peptide" evidence="13">
    <location>
        <begin position="1"/>
        <end position="37"/>
    </location>
</feature>
<keyword evidence="8" id="KW-0411">Iron-sulfur</keyword>
<organism evidence="16 17">
    <name type="scientific">Sphingobium xenophagum</name>
    <dbReference type="NCBI Taxonomy" id="121428"/>
    <lineage>
        <taxon>Bacteria</taxon>
        <taxon>Pseudomonadati</taxon>
        <taxon>Pseudomonadota</taxon>
        <taxon>Alphaproteobacteria</taxon>
        <taxon>Sphingomonadales</taxon>
        <taxon>Sphingomonadaceae</taxon>
        <taxon>Sphingobium</taxon>
    </lineage>
</organism>
<feature type="compositionally biased region" description="Pro residues" evidence="11">
    <location>
        <begin position="276"/>
        <end position="287"/>
    </location>
</feature>
<dbReference type="PRINTS" id="PR00371">
    <property type="entry name" value="FPNCR"/>
</dbReference>
<dbReference type="InterPro" id="IPR039261">
    <property type="entry name" value="FNR_nucleotide-bd"/>
</dbReference>
<dbReference type="SUPFAM" id="SSF63380">
    <property type="entry name" value="Riboflavin synthase domain-like"/>
    <property type="match status" value="1"/>
</dbReference>
<keyword evidence="7" id="KW-0408">Iron</keyword>
<feature type="compositionally biased region" description="Low complexity" evidence="11">
    <location>
        <begin position="557"/>
        <end position="568"/>
    </location>
</feature>
<dbReference type="AlphaFoldDB" id="A0A401J2H7"/>
<keyword evidence="5" id="KW-0274">FAD</keyword>
<dbReference type="EMBL" id="BBQY01000006">
    <property type="protein sequence ID" value="GBH30839.1"/>
    <property type="molecule type" value="Genomic_DNA"/>
</dbReference>
<feature type="transmembrane region" description="Helical" evidence="12">
    <location>
        <begin position="224"/>
        <end position="243"/>
    </location>
</feature>
<dbReference type="InterPro" id="IPR012675">
    <property type="entry name" value="Beta-grasp_dom_sf"/>
</dbReference>
<evidence type="ECO:0000256" key="13">
    <source>
        <dbReference type="SAM" id="SignalP"/>
    </source>
</evidence>
<reference evidence="16 17" key="1">
    <citation type="submission" date="2014-12" db="EMBL/GenBank/DDBJ databases">
        <title>Whole genome sequencing of Sphingobium xenophagum OW59.</title>
        <authorList>
            <person name="Ohta Y."/>
            <person name="Nishi S."/>
            <person name="Hatada Y."/>
        </authorList>
    </citation>
    <scope>NUCLEOTIDE SEQUENCE [LARGE SCALE GENOMIC DNA]</scope>
    <source>
        <strain evidence="16 17">OW59</strain>
    </source>
</reference>
<feature type="domain" description="2Fe-2S ferredoxin-type" evidence="14">
    <location>
        <begin position="577"/>
        <end position="663"/>
    </location>
</feature>
<evidence type="ECO:0000256" key="8">
    <source>
        <dbReference type="ARBA" id="ARBA00023014"/>
    </source>
</evidence>
<evidence type="ECO:0008006" key="18">
    <source>
        <dbReference type="Google" id="ProtNLM"/>
    </source>
</evidence>
<dbReference type="InterPro" id="IPR001433">
    <property type="entry name" value="OxRdtase_FAD/NAD-bd"/>
</dbReference>
<keyword evidence="12" id="KW-1133">Transmembrane helix</keyword>
<keyword evidence="6" id="KW-0560">Oxidoreductase</keyword>
<dbReference type="InterPro" id="IPR017938">
    <property type="entry name" value="Riboflavin_synthase-like_b-brl"/>
</dbReference>
<keyword evidence="13" id="KW-0732">Signal</keyword>
<dbReference type="Gene3D" id="2.40.30.10">
    <property type="entry name" value="Translation factors"/>
    <property type="match status" value="1"/>
</dbReference>
<feature type="compositionally biased region" description="Low complexity" evidence="11">
    <location>
        <begin position="288"/>
        <end position="300"/>
    </location>
</feature>
<dbReference type="InterPro" id="IPR001709">
    <property type="entry name" value="Flavoprot_Pyr_Nucl_cyt_Rdtase"/>
</dbReference>
<keyword evidence="17" id="KW-1185">Reference proteome</keyword>
<dbReference type="CDD" id="cd06217">
    <property type="entry name" value="FNR_iron_sulfur_binding_3"/>
    <property type="match status" value="1"/>
</dbReference>
<evidence type="ECO:0000313" key="17">
    <source>
        <dbReference type="Proteomes" id="UP000290975"/>
    </source>
</evidence>
<sequence length="663" mass="69060">MTRPHNNITGLKLSRALRTSGIALALAMISGSPPASAQMAESEHASHHPAGGAAAPAAMPAGNVMGAAAPAAAKAADPMAAMMKGMMVPSPGTKMGAGPAGCCGNGGAKPFYPSLMDWPVLTDEARRTVRAAALARLGSGAEVLTAEQARLHHALMSNDTKGAQDAIRGAREGLALADSGAGALRGLEEGRPPRQIALSWFKTQSGFAVSDQMAYGNELAGLSWWHLIAMALLAAALVAALLLRWARLRRIASLVERLAPGGATPPASPATSPATSPAPAPIVPAPAAPAGAATPGSATPAAPRLWKGVLRITAIFDETPSVKTFRLMEPNRGPMPFTFLPGQYASITSEIEGQKVRRSYTISSSPTQRDYIELTIKREQYGLESRHLHDHAATGDLLEIAAPAGRFFFTGKEAEGIVLIAGGVGITPMMSVLRSLTDRSYEHDIYLLYGVNTPTDLIFREECDYLARRHHKLHIVSIVAKPEGTDWAGPSGYLTADFIAASVPEIASRRVHLCGPPPMMDAVKAALAQLKVPAEQVKTEEFAPPKGGPVLEDEPAETATDSSASAAPQTPPAIPSAQATIAFSKSGKSGALAPDQSVLEAAEAIGVAIDYECRVGICGRCKVPLRQGQVTMEVEDALAADEKADGIILACQAKSVGDLVVDA</sequence>
<dbReference type="PROSITE" id="PS51384">
    <property type="entry name" value="FAD_FR"/>
    <property type="match status" value="1"/>
</dbReference>
<dbReference type="InterPro" id="IPR008333">
    <property type="entry name" value="Cbr1-like_FAD-bd_dom"/>
</dbReference>
<dbReference type="SUPFAM" id="SSF54292">
    <property type="entry name" value="2Fe-2S ferredoxin-like"/>
    <property type="match status" value="1"/>
</dbReference>
<dbReference type="Pfam" id="PF00111">
    <property type="entry name" value="Fer2"/>
    <property type="match status" value="1"/>
</dbReference>
<evidence type="ECO:0000256" key="9">
    <source>
        <dbReference type="ARBA" id="ARBA00034078"/>
    </source>
</evidence>
<dbReference type="RefSeq" id="WP_088181973.1">
    <property type="nucleotide sequence ID" value="NZ_BBQY01000006.1"/>
</dbReference>
<evidence type="ECO:0000313" key="16">
    <source>
        <dbReference type="EMBL" id="GBH30839.1"/>
    </source>
</evidence>
<feature type="region of interest" description="Disordered" evidence="11">
    <location>
        <begin position="538"/>
        <end position="573"/>
    </location>
</feature>
<proteinExistence type="inferred from homology"/>
<dbReference type="GO" id="GO:0051537">
    <property type="term" value="F:2 iron, 2 sulfur cluster binding"/>
    <property type="evidence" value="ECO:0007669"/>
    <property type="project" value="UniProtKB-KW"/>
</dbReference>
<comment type="caution">
    <text evidence="16">The sequence shown here is derived from an EMBL/GenBank/DDBJ whole genome shotgun (WGS) entry which is preliminary data.</text>
</comment>
<evidence type="ECO:0000256" key="2">
    <source>
        <dbReference type="ARBA" id="ARBA00022630"/>
    </source>
</evidence>
<dbReference type="GO" id="GO:0046872">
    <property type="term" value="F:metal ion binding"/>
    <property type="evidence" value="ECO:0007669"/>
    <property type="project" value="UniProtKB-KW"/>
</dbReference>
<dbReference type="PROSITE" id="PS51085">
    <property type="entry name" value="2FE2S_FER_2"/>
    <property type="match status" value="1"/>
</dbReference>
<evidence type="ECO:0000256" key="7">
    <source>
        <dbReference type="ARBA" id="ARBA00023004"/>
    </source>
</evidence>
<dbReference type="Proteomes" id="UP000290975">
    <property type="component" value="Unassembled WGS sequence"/>
</dbReference>
<feature type="chain" id="PRO_5019404822" description="FAD-binding oxidoreductase" evidence="13">
    <location>
        <begin position="38"/>
        <end position="663"/>
    </location>
</feature>
<protein>
    <recommendedName>
        <fullName evidence="18">FAD-binding oxidoreductase</fullName>
    </recommendedName>
</protein>
<evidence type="ECO:0000256" key="4">
    <source>
        <dbReference type="ARBA" id="ARBA00022723"/>
    </source>
</evidence>
<evidence type="ECO:0000259" key="14">
    <source>
        <dbReference type="PROSITE" id="PS51085"/>
    </source>
</evidence>
<feature type="region of interest" description="Disordered" evidence="11">
    <location>
        <begin position="35"/>
        <end position="55"/>
    </location>
</feature>
<evidence type="ECO:0000256" key="5">
    <source>
        <dbReference type="ARBA" id="ARBA00022827"/>
    </source>
</evidence>
<dbReference type="PANTHER" id="PTHR47354">
    <property type="entry name" value="NADH OXIDOREDUCTASE HCR"/>
    <property type="match status" value="1"/>
</dbReference>
<evidence type="ECO:0000256" key="12">
    <source>
        <dbReference type="SAM" id="Phobius"/>
    </source>
</evidence>